<dbReference type="SUPFAM" id="SSF46548">
    <property type="entry name" value="alpha-helical ferredoxin"/>
    <property type="match status" value="1"/>
</dbReference>
<protein>
    <submittedName>
        <fullName evidence="5">NAD(P)H-quinone oxidoreductase subunit I, chloroplastic</fullName>
        <ecNumber evidence="5">1.6.5.11</ecNumber>
    </submittedName>
</protein>
<comment type="caution">
    <text evidence="5">The sequence shown here is derived from an EMBL/GenBank/DDBJ whole genome shotgun (WGS) entry which is preliminary data.</text>
</comment>
<keyword evidence="2" id="KW-0408">Iron</keyword>
<evidence type="ECO:0000256" key="2">
    <source>
        <dbReference type="ARBA" id="ARBA00023004"/>
    </source>
</evidence>
<dbReference type="Proteomes" id="UP000485569">
    <property type="component" value="Unassembled WGS sequence"/>
</dbReference>
<sequence>MFESILIDLAKKLLREKTVDLIIGYGSTHYPFRTEPIVINQEEQADALVWNPFCGNNLARYLKYYKNTQHKIALMVKGCDSRAVQVLLKEDQIKRDRLYLIGLSCPGLVNREKLQKQFPQASPEDFEWKETGWFYRGEQIDPELFLEKTCLRCRYPNPPEYDQLIGKLQTTSPYQTYQKDYLDPIDNLSSEERWDRWSKEMRKCIRCYACRNSCPLCYCQECFADSTQPQWVSPAPTPSDNFLFHLVRTMHMAGRCVECGACERACPVSIPIAQLPLKVEAIIREQFQFEAGTDQESAAPLLTYRENDPGDFVK</sequence>
<dbReference type="Pfam" id="PF13534">
    <property type="entry name" value="Fer4_17"/>
    <property type="match status" value="1"/>
</dbReference>
<dbReference type="InterPro" id="IPR017900">
    <property type="entry name" value="4Fe4S_Fe_S_CS"/>
</dbReference>
<evidence type="ECO:0000259" key="4">
    <source>
        <dbReference type="PROSITE" id="PS51379"/>
    </source>
</evidence>
<name>A0A1V5SKR0_9BACT</name>
<dbReference type="InterPro" id="IPR017896">
    <property type="entry name" value="4Fe4S_Fe-S-bd"/>
</dbReference>
<feature type="domain" description="4Fe-4S ferredoxin-type" evidence="4">
    <location>
        <begin position="247"/>
        <end position="276"/>
    </location>
</feature>
<gene>
    <name evidence="5" type="primary">ndhI</name>
    <name evidence="5" type="ORF">BWY41_01828</name>
</gene>
<dbReference type="GO" id="GO:0051536">
    <property type="term" value="F:iron-sulfur cluster binding"/>
    <property type="evidence" value="ECO:0007669"/>
    <property type="project" value="UniProtKB-KW"/>
</dbReference>
<reference evidence="5" key="1">
    <citation type="submission" date="2017-02" db="EMBL/GenBank/DDBJ databases">
        <title>Delving into the versatile metabolic prowess of the omnipresent phylum Bacteroidetes.</title>
        <authorList>
            <person name="Nobu M.K."/>
            <person name="Mei R."/>
            <person name="Narihiro T."/>
            <person name="Kuroda K."/>
            <person name="Liu W.-T."/>
        </authorList>
    </citation>
    <scope>NUCLEOTIDE SEQUENCE</scope>
    <source>
        <strain evidence="5">ADurb.Bin276</strain>
    </source>
</reference>
<dbReference type="GO" id="GO:0016491">
    <property type="term" value="F:oxidoreductase activity"/>
    <property type="evidence" value="ECO:0007669"/>
    <property type="project" value="UniProtKB-KW"/>
</dbReference>
<evidence type="ECO:0000256" key="3">
    <source>
        <dbReference type="ARBA" id="ARBA00023014"/>
    </source>
</evidence>
<dbReference type="GO" id="GO:0046872">
    <property type="term" value="F:metal ion binding"/>
    <property type="evidence" value="ECO:0007669"/>
    <property type="project" value="UniProtKB-KW"/>
</dbReference>
<dbReference type="PROSITE" id="PS51379">
    <property type="entry name" value="4FE4S_FER_2"/>
    <property type="match status" value="1"/>
</dbReference>
<proteinExistence type="predicted"/>
<dbReference type="AlphaFoldDB" id="A0A1V5SKR0"/>
<dbReference type="EMBL" id="MWBQ01000189">
    <property type="protein sequence ID" value="OQA54914.1"/>
    <property type="molecule type" value="Genomic_DNA"/>
</dbReference>
<dbReference type="PROSITE" id="PS00198">
    <property type="entry name" value="4FE4S_FER_1"/>
    <property type="match status" value="1"/>
</dbReference>
<keyword evidence="5" id="KW-0560">Oxidoreductase</keyword>
<keyword evidence="3" id="KW-0411">Iron-sulfur</keyword>
<accession>A0A1V5SKR0</accession>
<organism evidence="5">
    <name type="scientific">Candidatus Atribacter allofermentans</name>
    <dbReference type="NCBI Taxonomy" id="1852833"/>
    <lineage>
        <taxon>Bacteria</taxon>
        <taxon>Pseudomonadati</taxon>
        <taxon>Atribacterota</taxon>
        <taxon>Atribacteria</taxon>
        <taxon>Atribacterales</taxon>
        <taxon>Atribacteraceae</taxon>
        <taxon>Atribacter</taxon>
    </lineage>
</organism>
<dbReference type="Gene3D" id="1.10.1060.10">
    <property type="entry name" value="Alpha-helical ferredoxin"/>
    <property type="match status" value="1"/>
</dbReference>
<dbReference type="EC" id="1.6.5.11" evidence="5"/>
<evidence type="ECO:0000313" key="5">
    <source>
        <dbReference type="EMBL" id="OQA54914.1"/>
    </source>
</evidence>
<evidence type="ECO:0000256" key="1">
    <source>
        <dbReference type="ARBA" id="ARBA00022723"/>
    </source>
</evidence>
<keyword evidence="1" id="KW-0479">Metal-binding</keyword>
<dbReference type="InterPro" id="IPR009051">
    <property type="entry name" value="Helical_ferredxn"/>
</dbReference>